<dbReference type="InterPro" id="IPR036688">
    <property type="entry name" value="MoeA_C_domain_IV_sf"/>
</dbReference>
<dbReference type="UniPathway" id="UPA00344"/>
<dbReference type="InterPro" id="IPR036135">
    <property type="entry name" value="MoeA_linker/N_sf"/>
</dbReference>
<evidence type="ECO:0000256" key="1">
    <source>
        <dbReference type="ARBA" id="ARBA00002901"/>
    </source>
</evidence>
<keyword evidence="6" id="KW-0460">Magnesium</keyword>
<evidence type="ECO:0000256" key="3">
    <source>
        <dbReference type="ARBA" id="ARBA00010763"/>
    </source>
</evidence>
<dbReference type="Gene3D" id="3.40.980.10">
    <property type="entry name" value="MoaB/Mog-like domain"/>
    <property type="match status" value="1"/>
</dbReference>
<dbReference type="SUPFAM" id="SSF53218">
    <property type="entry name" value="Molybdenum cofactor biosynthesis proteins"/>
    <property type="match status" value="1"/>
</dbReference>
<dbReference type="Pfam" id="PF00994">
    <property type="entry name" value="MoCF_biosynth"/>
    <property type="match status" value="1"/>
</dbReference>
<dbReference type="SUPFAM" id="SSF63882">
    <property type="entry name" value="MoeA N-terminal region -like"/>
    <property type="match status" value="1"/>
</dbReference>
<dbReference type="GO" id="GO:0006777">
    <property type="term" value="P:Mo-molybdopterin cofactor biosynthetic process"/>
    <property type="evidence" value="ECO:0007669"/>
    <property type="project" value="UniProtKB-UniRule"/>
</dbReference>
<dbReference type="EC" id="2.10.1.1" evidence="6"/>
<dbReference type="AlphaFoldDB" id="C8WZ38"/>
<evidence type="ECO:0000256" key="4">
    <source>
        <dbReference type="ARBA" id="ARBA00023150"/>
    </source>
</evidence>
<reference evidence="9" key="1">
    <citation type="submission" date="2009-09" db="EMBL/GenBank/DDBJ databases">
        <title>The complete chromosome of Desulfohalobium retbaense DSM 5692.</title>
        <authorList>
            <consortium name="US DOE Joint Genome Institute (JGI-PGF)"/>
            <person name="Lucas S."/>
            <person name="Copeland A."/>
            <person name="Lapidus A."/>
            <person name="Glavina del Rio T."/>
            <person name="Dalin E."/>
            <person name="Tice H."/>
            <person name="Bruce D."/>
            <person name="Goodwin L."/>
            <person name="Pitluck S."/>
            <person name="Kyrpides N."/>
            <person name="Mavromatis K."/>
            <person name="Ivanova N."/>
            <person name="Mikhailova N."/>
            <person name="Munk A.C."/>
            <person name="Brettin T."/>
            <person name="Detter J.C."/>
            <person name="Han C."/>
            <person name="Tapia R."/>
            <person name="Larimer F."/>
            <person name="Land M."/>
            <person name="Hauser L."/>
            <person name="Markowitz V."/>
            <person name="Cheng J.-F."/>
            <person name="Hugenholtz P."/>
            <person name="Woyke T."/>
            <person name="Wu D."/>
            <person name="Spring S."/>
            <person name="Klenk H.-P."/>
            <person name="Eisen J.A."/>
        </authorList>
    </citation>
    <scope>NUCLEOTIDE SEQUENCE [LARGE SCALE GENOMIC DNA]</scope>
    <source>
        <strain evidence="9">DSM 5692</strain>
    </source>
</reference>
<dbReference type="Proteomes" id="UP000001052">
    <property type="component" value="Chromosome"/>
</dbReference>
<keyword evidence="9" id="KW-1185">Reference proteome</keyword>
<dbReference type="SUPFAM" id="SSF63867">
    <property type="entry name" value="MoeA C-terminal domain-like"/>
    <property type="match status" value="1"/>
</dbReference>
<dbReference type="Gene3D" id="2.40.340.10">
    <property type="entry name" value="MoeA, C-terminal, domain IV"/>
    <property type="match status" value="1"/>
</dbReference>
<dbReference type="GO" id="GO:0061599">
    <property type="term" value="F:molybdopterin molybdotransferase activity"/>
    <property type="evidence" value="ECO:0007669"/>
    <property type="project" value="UniProtKB-UniRule"/>
</dbReference>
<dbReference type="GO" id="GO:0046872">
    <property type="term" value="F:metal ion binding"/>
    <property type="evidence" value="ECO:0007669"/>
    <property type="project" value="UniProtKB-UniRule"/>
</dbReference>
<feature type="domain" description="MoaB/Mog" evidence="7">
    <location>
        <begin position="187"/>
        <end position="326"/>
    </location>
</feature>
<evidence type="ECO:0000313" key="8">
    <source>
        <dbReference type="EMBL" id="ACV67313.1"/>
    </source>
</evidence>
<comment type="cofactor">
    <cofactor evidence="6">
        <name>Mg(2+)</name>
        <dbReference type="ChEBI" id="CHEBI:18420"/>
    </cofactor>
</comment>
<evidence type="ECO:0000256" key="2">
    <source>
        <dbReference type="ARBA" id="ARBA00005046"/>
    </source>
</evidence>
<evidence type="ECO:0000256" key="5">
    <source>
        <dbReference type="ARBA" id="ARBA00047317"/>
    </source>
</evidence>
<dbReference type="InterPro" id="IPR005111">
    <property type="entry name" value="MoeA_C_domain_IV"/>
</dbReference>
<dbReference type="CDD" id="cd00887">
    <property type="entry name" value="MoeA"/>
    <property type="match status" value="1"/>
</dbReference>
<protein>
    <recommendedName>
        <fullName evidence="6">Molybdopterin molybdenumtransferase</fullName>
        <ecNumber evidence="6">2.10.1.1</ecNumber>
    </recommendedName>
</protein>
<keyword evidence="4 6" id="KW-0501">Molybdenum cofactor biosynthesis</keyword>
<keyword evidence="6" id="KW-0479">Metal-binding</keyword>
<dbReference type="Pfam" id="PF03453">
    <property type="entry name" value="MoeA_N"/>
    <property type="match status" value="1"/>
</dbReference>
<organism evidence="8 9">
    <name type="scientific">Desulfohalobium retbaense (strain ATCC 49708 / DSM 5692 / JCM 16813 / HR100)</name>
    <dbReference type="NCBI Taxonomy" id="485915"/>
    <lineage>
        <taxon>Bacteria</taxon>
        <taxon>Pseudomonadati</taxon>
        <taxon>Thermodesulfobacteriota</taxon>
        <taxon>Desulfovibrionia</taxon>
        <taxon>Desulfovibrionales</taxon>
        <taxon>Desulfohalobiaceae</taxon>
        <taxon>Desulfohalobium</taxon>
    </lineage>
</organism>
<dbReference type="RefSeq" id="WP_012813862.1">
    <property type="nucleotide sequence ID" value="NC_013223.1"/>
</dbReference>
<proteinExistence type="inferred from homology"/>
<dbReference type="PANTHER" id="PTHR10192">
    <property type="entry name" value="MOLYBDOPTERIN BIOSYNTHESIS PROTEIN"/>
    <property type="match status" value="1"/>
</dbReference>
<dbReference type="STRING" id="485915.Dret_0011"/>
<evidence type="ECO:0000256" key="6">
    <source>
        <dbReference type="RuleBase" id="RU365090"/>
    </source>
</evidence>
<dbReference type="HOGENOM" id="CLU_010186_7_2_7"/>
<sequence>MQHGFFNVVSTQWLLEQFTALGRVAGVESCSLTNAHGRVLAQDIVAKENLPPFTRSSMDGYAVNAQDTFGASESNPGYLECVQEIAIDRLPDFTLHPGQCAALVTGAGLPDGADSVIMVEHTQEMGTGTIEIRRSVAPGENTMLEGEDQAVGSTALHEGRRLRPQDVGLLAALGVTDCEVIPRPKTALLSTGDEIVDVAATPRPGQIRDVNTSTLGALIQRAGGEVTSTARVPDDLEAISTALQSGLDVADLVLISGGSSIGARDHTLTALTRLPQCTILAHGVAMSPGKPTIVATVGETMVMGLPGQVTSAQMVMEVLGLPLLKQLGGEDPDLAPFKATVPAVLTRNIASRQGREDYVRARLATGQSGRIEATPVLGKSGLLKTMLQANGYLRIPAHAEGMQKGQTVTVHLF</sequence>
<dbReference type="InterPro" id="IPR036425">
    <property type="entry name" value="MoaB/Mog-like_dom_sf"/>
</dbReference>
<gene>
    <name evidence="8" type="ordered locus">Dret_0011</name>
</gene>
<evidence type="ECO:0000259" key="7">
    <source>
        <dbReference type="SMART" id="SM00852"/>
    </source>
</evidence>
<accession>C8WZ38</accession>
<comment type="similarity">
    <text evidence="3 6">Belongs to the MoeA family.</text>
</comment>
<dbReference type="EMBL" id="CP001734">
    <property type="protein sequence ID" value="ACV67313.1"/>
    <property type="molecule type" value="Genomic_DNA"/>
</dbReference>
<dbReference type="SMART" id="SM00852">
    <property type="entry name" value="MoCF_biosynth"/>
    <property type="match status" value="1"/>
</dbReference>
<keyword evidence="6" id="KW-0500">Molybdenum</keyword>
<dbReference type="InterPro" id="IPR005110">
    <property type="entry name" value="MoeA_linker/N"/>
</dbReference>
<comment type="function">
    <text evidence="1 6">Catalyzes the insertion of molybdate into adenylated molybdopterin with the concomitant release of AMP.</text>
</comment>
<dbReference type="NCBIfam" id="TIGR00177">
    <property type="entry name" value="molyb_syn"/>
    <property type="match status" value="1"/>
</dbReference>
<dbReference type="KEGG" id="drt:Dret_0011"/>
<dbReference type="Gene3D" id="3.90.105.10">
    <property type="entry name" value="Molybdopterin biosynthesis moea protein, domain 2"/>
    <property type="match status" value="1"/>
</dbReference>
<dbReference type="InterPro" id="IPR001453">
    <property type="entry name" value="MoaB/Mog_dom"/>
</dbReference>
<dbReference type="OrthoDB" id="9804758at2"/>
<dbReference type="Gene3D" id="2.170.190.11">
    <property type="entry name" value="Molybdopterin biosynthesis moea protein, domain 3"/>
    <property type="match status" value="1"/>
</dbReference>
<dbReference type="Pfam" id="PF03454">
    <property type="entry name" value="MoeA_C"/>
    <property type="match status" value="1"/>
</dbReference>
<dbReference type="PANTHER" id="PTHR10192:SF5">
    <property type="entry name" value="GEPHYRIN"/>
    <property type="match status" value="1"/>
</dbReference>
<dbReference type="GO" id="GO:0005829">
    <property type="term" value="C:cytosol"/>
    <property type="evidence" value="ECO:0007669"/>
    <property type="project" value="TreeGrafter"/>
</dbReference>
<reference evidence="8 9" key="2">
    <citation type="journal article" date="2010" name="Stand. Genomic Sci.">
        <title>Complete genome sequence of Desulfohalobium retbaense type strain (HR(100)).</title>
        <authorList>
            <person name="Spring S."/>
            <person name="Nolan M."/>
            <person name="Lapidus A."/>
            <person name="Glavina Del Rio T."/>
            <person name="Copeland A."/>
            <person name="Tice H."/>
            <person name="Cheng J.F."/>
            <person name="Lucas S."/>
            <person name="Land M."/>
            <person name="Chen F."/>
            <person name="Bruce D."/>
            <person name="Goodwin L."/>
            <person name="Pitluck S."/>
            <person name="Ivanova N."/>
            <person name="Mavromatis K."/>
            <person name="Mikhailova N."/>
            <person name="Pati A."/>
            <person name="Chen A."/>
            <person name="Palaniappan K."/>
            <person name="Hauser L."/>
            <person name="Chang Y.J."/>
            <person name="Jeffries C.D."/>
            <person name="Munk C."/>
            <person name="Kiss H."/>
            <person name="Chain P."/>
            <person name="Han C."/>
            <person name="Brettin T."/>
            <person name="Detter J.C."/>
            <person name="Schuler E."/>
            <person name="Goker M."/>
            <person name="Rohde M."/>
            <person name="Bristow J."/>
            <person name="Eisen J.A."/>
            <person name="Markowitz V."/>
            <person name="Hugenholtz P."/>
            <person name="Kyrpides N.C."/>
            <person name="Klenk H.P."/>
        </authorList>
    </citation>
    <scope>NUCLEOTIDE SEQUENCE [LARGE SCALE GENOMIC DNA]</scope>
    <source>
        <strain evidence="8 9">DSM 5692</strain>
    </source>
</reference>
<name>C8WZ38_DESRD</name>
<dbReference type="InterPro" id="IPR038987">
    <property type="entry name" value="MoeA-like"/>
</dbReference>
<dbReference type="eggNOG" id="COG0303">
    <property type="taxonomic scope" value="Bacteria"/>
</dbReference>
<comment type="pathway">
    <text evidence="2 6">Cofactor biosynthesis; molybdopterin biosynthesis.</text>
</comment>
<dbReference type="NCBIfam" id="NF045515">
    <property type="entry name" value="Glp_gephyrin"/>
    <property type="match status" value="1"/>
</dbReference>
<comment type="catalytic activity">
    <reaction evidence="5">
        <text>adenylyl-molybdopterin + molybdate = Mo-molybdopterin + AMP + H(+)</text>
        <dbReference type="Rhea" id="RHEA:35047"/>
        <dbReference type="ChEBI" id="CHEBI:15378"/>
        <dbReference type="ChEBI" id="CHEBI:36264"/>
        <dbReference type="ChEBI" id="CHEBI:62727"/>
        <dbReference type="ChEBI" id="CHEBI:71302"/>
        <dbReference type="ChEBI" id="CHEBI:456215"/>
        <dbReference type="EC" id="2.10.1.1"/>
    </reaction>
</comment>
<keyword evidence="6" id="KW-0808">Transferase</keyword>
<evidence type="ECO:0000313" key="9">
    <source>
        <dbReference type="Proteomes" id="UP000001052"/>
    </source>
</evidence>